<dbReference type="Gene3D" id="3.30.2010.10">
    <property type="entry name" value="Metalloproteases ('zincins'), catalytic domain"/>
    <property type="match status" value="1"/>
</dbReference>
<dbReference type="EMBL" id="FOZG01000003">
    <property type="protein sequence ID" value="SFS11831.1"/>
    <property type="molecule type" value="Genomic_DNA"/>
</dbReference>
<keyword evidence="5 6" id="KW-0482">Metalloprotease</keyword>
<dbReference type="GO" id="GO:0006508">
    <property type="term" value="P:proteolysis"/>
    <property type="evidence" value="ECO:0007669"/>
    <property type="project" value="UniProtKB-KW"/>
</dbReference>
<evidence type="ECO:0000256" key="2">
    <source>
        <dbReference type="ARBA" id="ARBA00022723"/>
    </source>
</evidence>
<protein>
    <submittedName>
        <fullName evidence="8">Zn-dependent protease with chaperone function</fullName>
    </submittedName>
</protein>
<keyword evidence="2" id="KW-0479">Metal-binding</keyword>
<keyword evidence="1 6" id="KW-0645">Protease</keyword>
<gene>
    <name evidence="8" type="ORF">SAMN05192580_3642</name>
</gene>
<evidence type="ECO:0000256" key="4">
    <source>
        <dbReference type="ARBA" id="ARBA00022833"/>
    </source>
</evidence>
<dbReference type="STRING" id="1166337.SAMN05192580_3642"/>
<organism evidence="8 9">
    <name type="scientific">Sphingomonas jatrophae</name>
    <dbReference type="NCBI Taxonomy" id="1166337"/>
    <lineage>
        <taxon>Bacteria</taxon>
        <taxon>Pseudomonadati</taxon>
        <taxon>Pseudomonadota</taxon>
        <taxon>Alphaproteobacteria</taxon>
        <taxon>Sphingomonadales</taxon>
        <taxon>Sphingomonadaceae</taxon>
        <taxon>Sphingomonas</taxon>
    </lineage>
</organism>
<keyword evidence="4 6" id="KW-0862">Zinc</keyword>
<dbReference type="OrthoDB" id="271491at2"/>
<keyword evidence="3 6" id="KW-0378">Hydrolase</keyword>
<sequence>MAIVAASVPSDEALQPLRYHKDLVDYLRTAEPAVWDWSQSVDMRRSQADEVRAAMLRETYRLEPEGHAAAFAACRTAMERLAIDAPITLYQASDGTMNAGLCYIPGEIHLIFSGPILEKLTPDELLALMGHELAHYRLWGAEDGAFFNASRILDQTVAYGDAAPAHRETARLLSLHTELYADRGAAIAAQAVEPAVSVLVKTMTGLASVDPAAYLRQAEELESSDLKSQGHSHPEAFLRARALSLWWQQAPDLDAWLERRLHGPLSIETLDLLRQKQLTALTRRFLARFLTQPGVGGESVLTQVRSFFPDFQPDEAPIDQADIAADRIDDATRDYLVALMLDCAMADADARDAVLTAAARTAAAFDGLDRFRLALKRDLHWQKGAIDRLVSAARKAA</sequence>
<dbReference type="Pfam" id="PF01435">
    <property type="entry name" value="Peptidase_M48"/>
    <property type="match status" value="1"/>
</dbReference>
<dbReference type="GO" id="GO:0046872">
    <property type="term" value="F:metal ion binding"/>
    <property type="evidence" value="ECO:0007669"/>
    <property type="project" value="UniProtKB-KW"/>
</dbReference>
<dbReference type="GO" id="GO:0004222">
    <property type="term" value="F:metalloendopeptidase activity"/>
    <property type="evidence" value="ECO:0007669"/>
    <property type="project" value="InterPro"/>
</dbReference>
<name>A0A1I6M833_9SPHN</name>
<feature type="domain" description="Peptidase M48" evidence="7">
    <location>
        <begin position="110"/>
        <end position="244"/>
    </location>
</feature>
<evidence type="ECO:0000259" key="7">
    <source>
        <dbReference type="Pfam" id="PF01435"/>
    </source>
</evidence>
<comment type="similarity">
    <text evidence="6">Belongs to the peptidase M48 family.</text>
</comment>
<proteinExistence type="inferred from homology"/>
<evidence type="ECO:0000313" key="9">
    <source>
        <dbReference type="Proteomes" id="UP000198824"/>
    </source>
</evidence>
<evidence type="ECO:0000313" key="8">
    <source>
        <dbReference type="EMBL" id="SFS11831.1"/>
    </source>
</evidence>
<accession>A0A1I6M833</accession>
<evidence type="ECO:0000256" key="1">
    <source>
        <dbReference type="ARBA" id="ARBA00022670"/>
    </source>
</evidence>
<comment type="cofactor">
    <cofactor evidence="6">
        <name>Zn(2+)</name>
        <dbReference type="ChEBI" id="CHEBI:29105"/>
    </cofactor>
    <text evidence="6">Binds 1 zinc ion per subunit.</text>
</comment>
<reference evidence="8 9" key="1">
    <citation type="submission" date="2016-10" db="EMBL/GenBank/DDBJ databases">
        <authorList>
            <person name="de Groot N.N."/>
        </authorList>
    </citation>
    <scope>NUCLEOTIDE SEQUENCE [LARGE SCALE GENOMIC DNA]</scope>
    <source>
        <strain evidence="8 9">S5-249</strain>
    </source>
</reference>
<evidence type="ECO:0000256" key="6">
    <source>
        <dbReference type="RuleBase" id="RU003983"/>
    </source>
</evidence>
<dbReference type="AlphaFoldDB" id="A0A1I6M833"/>
<dbReference type="Proteomes" id="UP000198824">
    <property type="component" value="Unassembled WGS sequence"/>
</dbReference>
<dbReference type="InterPro" id="IPR001915">
    <property type="entry name" value="Peptidase_M48"/>
</dbReference>
<keyword evidence="9" id="KW-1185">Reference proteome</keyword>
<dbReference type="RefSeq" id="WP_093316820.1">
    <property type="nucleotide sequence ID" value="NZ_FOZG01000003.1"/>
</dbReference>
<evidence type="ECO:0000256" key="3">
    <source>
        <dbReference type="ARBA" id="ARBA00022801"/>
    </source>
</evidence>
<evidence type="ECO:0000256" key="5">
    <source>
        <dbReference type="ARBA" id="ARBA00023049"/>
    </source>
</evidence>